<comment type="similarity">
    <text evidence="7">Belongs to the protein kinase superfamily.</text>
</comment>
<dbReference type="SUPFAM" id="SSF49265">
    <property type="entry name" value="Fibronectin type III"/>
    <property type="match status" value="1"/>
</dbReference>
<evidence type="ECO:0000259" key="8">
    <source>
        <dbReference type="PROSITE" id="PS50011"/>
    </source>
</evidence>
<dbReference type="RefSeq" id="XP_009010087.1">
    <property type="nucleotide sequence ID" value="XM_009011839.1"/>
</dbReference>
<evidence type="ECO:0000313" key="10">
    <source>
        <dbReference type="EMBL" id="ESO11599.1"/>
    </source>
</evidence>
<dbReference type="Gene3D" id="3.30.200.20">
    <property type="entry name" value="Phosphorylase Kinase, domain 1"/>
    <property type="match status" value="1"/>
</dbReference>
<dbReference type="eggNOG" id="KOG0613">
    <property type="taxonomic scope" value="Eukaryota"/>
</dbReference>
<dbReference type="InterPro" id="IPR000719">
    <property type="entry name" value="Prot_kinase_dom"/>
</dbReference>
<dbReference type="STRING" id="6412.T1G0Q3"/>
<dbReference type="Gene3D" id="2.60.40.10">
    <property type="entry name" value="Immunoglobulins"/>
    <property type="match status" value="1"/>
</dbReference>
<evidence type="ECO:0000256" key="4">
    <source>
        <dbReference type="ARBA" id="ARBA00022777"/>
    </source>
</evidence>
<accession>V3VR10</accession>
<dbReference type="InterPro" id="IPR036116">
    <property type="entry name" value="FN3_sf"/>
</dbReference>
<dbReference type="Pfam" id="PF00041">
    <property type="entry name" value="fn3"/>
    <property type="match status" value="1"/>
</dbReference>
<dbReference type="PROSITE" id="PS00108">
    <property type="entry name" value="PROTEIN_KINASE_ST"/>
    <property type="match status" value="1"/>
</dbReference>
<proteinExistence type="inferred from homology"/>
<evidence type="ECO:0000256" key="5">
    <source>
        <dbReference type="ARBA" id="ARBA00022840"/>
    </source>
</evidence>
<dbReference type="EMBL" id="KB095812">
    <property type="protein sequence ID" value="ESO11599.1"/>
    <property type="molecule type" value="Genomic_DNA"/>
</dbReference>
<feature type="non-terminal residue" evidence="10">
    <location>
        <position position="1"/>
    </location>
</feature>
<feature type="domain" description="Protein kinase" evidence="8">
    <location>
        <begin position="184"/>
        <end position="437"/>
    </location>
</feature>
<dbReference type="InterPro" id="IPR013783">
    <property type="entry name" value="Ig-like_fold"/>
</dbReference>
<keyword evidence="3 6" id="KW-0547">Nucleotide-binding</keyword>
<name>V3VR10_HELRO</name>
<evidence type="ECO:0008006" key="11">
    <source>
        <dbReference type="Google" id="ProtNLM"/>
    </source>
</evidence>
<dbReference type="PROSITE" id="PS50853">
    <property type="entry name" value="FN3"/>
    <property type="match status" value="1"/>
</dbReference>
<evidence type="ECO:0000256" key="2">
    <source>
        <dbReference type="ARBA" id="ARBA00022679"/>
    </source>
</evidence>
<dbReference type="OrthoDB" id="10260894at2759"/>
<dbReference type="InterPro" id="IPR008271">
    <property type="entry name" value="Ser/Thr_kinase_AS"/>
</dbReference>
<dbReference type="PANTHER" id="PTHR24342">
    <property type="entry name" value="SERINE/THREONINE-PROTEIN KINASE 17"/>
    <property type="match status" value="1"/>
</dbReference>
<dbReference type="InterPro" id="IPR011009">
    <property type="entry name" value="Kinase-like_dom_sf"/>
</dbReference>
<dbReference type="SMART" id="SM00060">
    <property type="entry name" value="FN3"/>
    <property type="match status" value="1"/>
</dbReference>
<dbReference type="PROSITE" id="PS00107">
    <property type="entry name" value="PROTEIN_KINASE_ATP"/>
    <property type="match status" value="1"/>
</dbReference>
<dbReference type="SMART" id="SM00220">
    <property type="entry name" value="S_TKc"/>
    <property type="match status" value="1"/>
</dbReference>
<sequence>LSIETTEGTSVLRVREAVTNDSECYSVVVRCRCVTSQMSSSVTVEDCPDPPFGRPATTNETTDSIVLSWYGPVFDGASPVIGYKVEQKLSGKQHDWIVISDLCQHTTFHVKNLRAHTSYNFRISCVNKHGCSRPGIACEARTKENGGENGVEQNGVTQFDDGGKFAFEPRIVSIRRDKKFSELYISGELIGRGKFGVVQECFEIKTNRKLAAKVIKLKQGQKEEFREEVNIMNKLHHVKLLQLYDAFETSREAVLIMEFIEGRELMERIINEDYLLTERDCIYFLRQICSGIKYMHDLNVLHLDIKPENILCVRPDCNDIKIIDFGLSRMYDEKKPVKVMFGTAEFAAPEVINYDPVTPLTDMWSVGVVCYILLSGFSPFAGNSDAETFVNVTKVQYDFDEGFEDVSTKAQEFISCLLARNPKSRMTSSECLSHDWLVQYEDVTLEKTLDTTQHRKFLTRRKWQVG</sequence>
<dbReference type="SUPFAM" id="SSF56112">
    <property type="entry name" value="Protein kinase-like (PK-like)"/>
    <property type="match status" value="1"/>
</dbReference>
<dbReference type="Pfam" id="PF00069">
    <property type="entry name" value="Pkinase"/>
    <property type="match status" value="1"/>
</dbReference>
<protein>
    <recommendedName>
        <fullName evidence="11">Protein kinase domain-containing protein</fullName>
    </recommendedName>
</protein>
<reference evidence="10" key="1">
    <citation type="journal article" date="2013" name="Nature">
        <title>Insights into bilaterian evolution from three spiralian genomes.</title>
        <authorList>
            <person name="Simakov O."/>
            <person name="Marletaz F."/>
            <person name="Cho S.J."/>
            <person name="Edsinger-Gonzales E."/>
            <person name="Havlak P."/>
            <person name="Hellsten U."/>
            <person name="Kuo D.H."/>
            <person name="Larsson T."/>
            <person name="Lv J."/>
            <person name="Arendt D."/>
            <person name="Savage R."/>
            <person name="Osoegawa K."/>
            <person name="de Jong P."/>
            <person name="Grimwood J."/>
            <person name="Chapman J.A."/>
            <person name="Shapiro H."/>
            <person name="Aerts A."/>
            <person name="Otillar R.P."/>
            <person name="Terry A.Y."/>
            <person name="Boore J.L."/>
            <person name="Grigoriev I.V."/>
            <person name="Lindberg D.R."/>
            <person name="Seaver E.C."/>
            <person name="Weisblat D.A."/>
            <person name="Putnam N.H."/>
            <person name="Rokhsar D.S."/>
        </authorList>
    </citation>
    <scope>NUCLEOTIDE SEQUENCE</scope>
</reference>
<evidence type="ECO:0000256" key="6">
    <source>
        <dbReference type="PROSITE-ProRule" id="PRU10141"/>
    </source>
</evidence>
<dbReference type="CDD" id="cd00063">
    <property type="entry name" value="FN3"/>
    <property type="match status" value="1"/>
</dbReference>
<dbReference type="HOGENOM" id="CLU_000288_76_3_1"/>
<dbReference type="InterPro" id="IPR017441">
    <property type="entry name" value="Protein_kinase_ATP_BS"/>
</dbReference>
<dbReference type="Gene3D" id="1.10.510.10">
    <property type="entry name" value="Transferase(Phosphotransferase) domain 1"/>
    <property type="match status" value="1"/>
</dbReference>
<dbReference type="InterPro" id="IPR003961">
    <property type="entry name" value="FN3_dom"/>
</dbReference>
<feature type="domain" description="Fibronectin type-III" evidence="9">
    <location>
        <begin position="51"/>
        <end position="145"/>
    </location>
</feature>
<dbReference type="GeneID" id="20214651"/>
<gene>
    <name evidence="10" type="ORF">HELRODRAFT_71703</name>
</gene>
<organism evidence="10">
    <name type="scientific">Helobdella robusta</name>
    <name type="common">Californian leech</name>
    <dbReference type="NCBI Taxonomy" id="6412"/>
    <lineage>
        <taxon>Eukaryota</taxon>
        <taxon>Metazoa</taxon>
        <taxon>Spiralia</taxon>
        <taxon>Lophotrochozoa</taxon>
        <taxon>Annelida</taxon>
        <taxon>Clitellata</taxon>
        <taxon>Hirudinea</taxon>
        <taxon>Rhynchobdellida</taxon>
        <taxon>Glossiphoniidae</taxon>
        <taxon>Helobdella</taxon>
    </lineage>
</organism>
<dbReference type="PROSITE" id="PS50011">
    <property type="entry name" value="PROTEIN_KINASE_DOM"/>
    <property type="match status" value="1"/>
</dbReference>
<keyword evidence="5 6" id="KW-0067">ATP-binding</keyword>
<evidence type="ECO:0000256" key="1">
    <source>
        <dbReference type="ARBA" id="ARBA00022527"/>
    </source>
</evidence>
<keyword evidence="4" id="KW-0418">Kinase</keyword>
<dbReference type="OMA" id="NDSECYS"/>
<keyword evidence="1 7" id="KW-0723">Serine/threonine-protein kinase</keyword>
<evidence type="ECO:0000259" key="9">
    <source>
        <dbReference type="PROSITE" id="PS50853"/>
    </source>
</evidence>
<evidence type="ECO:0000256" key="7">
    <source>
        <dbReference type="RuleBase" id="RU000304"/>
    </source>
</evidence>
<feature type="binding site" evidence="6">
    <location>
        <position position="213"/>
    </location>
    <ligand>
        <name>ATP</name>
        <dbReference type="ChEBI" id="CHEBI:30616"/>
    </ligand>
</feature>
<dbReference type="PANTHER" id="PTHR24342:SF20">
    <property type="entry name" value="MYOSIN LIGHT CHAIN KINASE, SMOOTH MUSCLE"/>
    <property type="match status" value="1"/>
</dbReference>
<evidence type="ECO:0000256" key="3">
    <source>
        <dbReference type="ARBA" id="ARBA00022741"/>
    </source>
</evidence>
<keyword evidence="2" id="KW-0808">Transferase</keyword>